<feature type="compositionally biased region" description="Low complexity" evidence="5">
    <location>
        <begin position="212"/>
        <end position="233"/>
    </location>
</feature>
<evidence type="ECO:0000313" key="8">
    <source>
        <dbReference type="Proteomes" id="UP000033140"/>
    </source>
</evidence>
<dbReference type="PANTHER" id="PTHR14513">
    <property type="entry name" value="PROTECTION OF TELOMERES 1"/>
    <property type="match status" value="1"/>
</dbReference>
<keyword evidence="4" id="KW-0238">DNA-binding</keyword>
<dbReference type="GO" id="GO:0032210">
    <property type="term" value="P:regulation of telomere maintenance via telomerase"/>
    <property type="evidence" value="ECO:0007669"/>
    <property type="project" value="TreeGrafter"/>
</dbReference>
<feature type="region of interest" description="Disordered" evidence="5">
    <location>
        <begin position="405"/>
        <end position="437"/>
    </location>
</feature>
<dbReference type="InterPro" id="IPR011564">
    <property type="entry name" value="Telomer_end-bd_POT1/Cdc13"/>
</dbReference>
<dbReference type="GO" id="GO:0000783">
    <property type="term" value="C:nuclear telomere cap complex"/>
    <property type="evidence" value="ECO:0007669"/>
    <property type="project" value="TreeGrafter"/>
</dbReference>
<dbReference type="CDD" id="cd04497">
    <property type="entry name" value="hPOT1_OB1_like"/>
    <property type="match status" value="1"/>
</dbReference>
<dbReference type="Proteomes" id="UP000033140">
    <property type="component" value="Unassembled WGS sequence"/>
</dbReference>
<comment type="caution">
    <text evidence="7">The sequence shown here is derived from an EMBL/GenBank/DDBJ whole genome shotgun (WGS) entry which is preliminary data.</text>
</comment>
<evidence type="ECO:0000313" key="7">
    <source>
        <dbReference type="EMBL" id="GAO49222.1"/>
    </source>
</evidence>
<feature type="compositionally biased region" description="Basic and acidic residues" evidence="5">
    <location>
        <begin position="302"/>
        <end position="317"/>
    </location>
</feature>
<evidence type="ECO:0000256" key="2">
    <source>
        <dbReference type="ARBA" id="ARBA00022454"/>
    </source>
</evidence>
<feature type="domain" description="Telomeric single stranded DNA binding POT1/Cdc13" evidence="6">
    <location>
        <begin position="509"/>
        <end position="642"/>
    </location>
</feature>
<keyword evidence="3" id="KW-0779">Telomere</keyword>
<dbReference type="Pfam" id="PF02765">
    <property type="entry name" value="POT1"/>
    <property type="match status" value="1"/>
</dbReference>
<accession>A0A0E9NH59</accession>
<dbReference type="AlphaFoldDB" id="A0A0E9NH59"/>
<feature type="compositionally biased region" description="Pro residues" evidence="5">
    <location>
        <begin position="365"/>
        <end position="377"/>
    </location>
</feature>
<comment type="subcellular location">
    <subcellularLocation>
        <location evidence="1">Chromosome</location>
        <location evidence="1">Telomere</location>
    </subcellularLocation>
</comment>
<gene>
    <name evidence="7" type="ORF">G7K_3378-t1</name>
</gene>
<evidence type="ECO:0000256" key="4">
    <source>
        <dbReference type="ARBA" id="ARBA00023125"/>
    </source>
</evidence>
<name>A0A0E9NH59_SAICN</name>
<feature type="compositionally biased region" description="Polar residues" evidence="5">
    <location>
        <begin position="162"/>
        <end position="173"/>
    </location>
</feature>
<evidence type="ECO:0000256" key="1">
    <source>
        <dbReference type="ARBA" id="ARBA00004574"/>
    </source>
</evidence>
<dbReference type="GO" id="GO:0010521">
    <property type="term" value="F:telomerase inhibitor activity"/>
    <property type="evidence" value="ECO:0007669"/>
    <property type="project" value="TreeGrafter"/>
</dbReference>
<dbReference type="Gene3D" id="2.40.50.140">
    <property type="entry name" value="Nucleic acid-binding proteins"/>
    <property type="match status" value="2"/>
</dbReference>
<feature type="region of interest" description="Disordered" evidence="5">
    <location>
        <begin position="207"/>
        <end position="236"/>
    </location>
</feature>
<dbReference type="PANTHER" id="PTHR14513:SF0">
    <property type="entry name" value="PROTECTION OF TELOMERES PROTEIN 1"/>
    <property type="match status" value="1"/>
</dbReference>
<keyword evidence="2" id="KW-0158">Chromosome</keyword>
<dbReference type="EMBL" id="BACD03000021">
    <property type="protein sequence ID" value="GAO49222.1"/>
    <property type="molecule type" value="Genomic_DNA"/>
</dbReference>
<feature type="region of interest" description="Disordered" evidence="5">
    <location>
        <begin position="251"/>
        <end position="378"/>
    </location>
</feature>
<keyword evidence="8" id="KW-1185">Reference proteome</keyword>
<sequence length="795" mass="87061">MTEDEFAGLKVVDIPDLSLSTFDAHSLFKGVVALIWPYSRSSRQLKLELAVQEFRRRDHKGQLEVVFHGKAAESLASVQIGDVLLCAGRGAHVYEVERTSERDVGLRIEYGMQQEDMLLMICPAKAPSVTLRIAGSAPLTQSQPAVPTNGLEMSPPRVWYTPPQTLKRSVPRSNDTEEEAPLADDEPWLSLSRKENVLKKIRNSTPLRIESSPRSPTSSRLSLSSVGSPLPVRGSNLRDSLLLSKDNEFLLPEEEESSHEDLLRPKFDGGEDNNAVASFDSSAGDVAKRDESSADALPEEPLSQHDIDSHPPSKEPDPVFTTDHGPPNAEQPQEAPSVSLPGETVNTSRPATGAGSSEVFVTPEHTPPTTGPLPGALPDPSLTPVVGQPDFVFAVPDKPLRLSQRRSELNSLNEDVSERRALDESAPMPPPSLLREPSDVEDDVVVELMMAVARRQSSEFPADGEQGGLQSSVLKINPRAKDDAESETGQSSGLSTMTEAGLTSHLADYPSLRDLTSRFGVIVDVIGVVVGHAGPDKTKGPDFLSTFQIVDPSLDTASTLTVNIFRRPRSYHPSLPEPIDGTVLLLRNFQIQSFNRKPLAVSTELSSWAVFAENGQHQIPAIPVEFGQEEEKYVKRLQSWWSTSDRTVQPRPRSRPTLKIEEVKLDMVFDLVAEVVSIPPPSIPLTIIVQDYTRNPLTTSQTYAFPITLRGQDAKTALKFKTGDIVYLRNITVVKDDLDSSADDYIGAISPEQGGKVLVAKRRPDDPKVAASEIMTRKKNAEAELVRRGFTHSLQ</sequence>
<organism evidence="7 8">
    <name type="scientific">Saitoella complicata (strain BCRC 22490 / CBS 7301 / JCM 7358 / NBRC 10748 / NRRL Y-17804)</name>
    <dbReference type="NCBI Taxonomy" id="698492"/>
    <lineage>
        <taxon>Eukaryota</taxon>
        <taxon>Fungi</taxon>
        <taxon>Dikarya</taxon>
        <taxon>Ascomycota</taxon>
        <taxon>Taphrinomycotina</taxon>
        <taxon>Taphrinomycotina incertae sedis</taxon>
        <taxon>Saitoella</taxon>
    </lineage>
</organism>
<dbReference type="GO" id="GO:0098505">
    <property type="term" value="F:G-rich strand telomeric DNA binding"/>
    <property type="evidence" value="ECO:0007669"/>
    <property type="project" value="TreeGrafter"/>
</dbReference>
<evidence type="ECO:0000256" key="3">
    <source>
        <dbReference type="ARBA" id="ARBA00022895"/>
    </source>
</evidence>
<reference evidence="7 8" key="2">
    <citation type="journal article" date="2014" name="J. Gen. Appl. Microbiol.">
        <title>The early diverging ascomycetous budding yeast Saitoella complicata has three histone deacetylases belonging to the Clr6, Hos2, and Rpd3 lineages.</title>
        <authorList>
            <person name="Nishida H."/>
            <person name="Matsumoto T."/>
            <person name="Kondo S."/>
            <person name="Hamamoto M."/>
            <person name="Yoshikawa H."/>
        </authorList>
    </citation>
    <scope>NUCLEOTIDE SEQUENCE [LARGE SCALE GENOMIC DNA]</scope>
    <source>
        <strain evidence="7 8">NRRL Y-17804</strain>
    </source>
</reference>
<dbReference type="InterPro" id="IPR012340">
    <property type="entry name" value="NA-bd_OB-fold"/>
</dbReference>
<evidence type="ECO:0000256" key="5">
    <source>
        <dbReference type="SAM" id="MobiDB-lite"/>
    </source>
</evidence>
<feature type="compositionally biased region" description="Acidic residues" evidence="5">
    <location>
        <begin position="176"/>
        <end position="187"/>
    </location>
</feature>
<dbReference type="SUPFAM" id="SSF50249">
    <property type="entry name" value="Nucleic acid-binding proteins"/>
    <property type="match status" value="1"/>
</dbReference>
<reference evidence="7 8" key="3">
    <citation type="journal article" date="2015" name="Genome Announc.">
        <title>Draft Genome Sequence of the Archiascomycetous Yeast Saitoella complicata.</title>
        <authorList>
            <person name="Yamauchi K."/>
            <person name="Kondo S."/>
            <person name="Hamamoto M."/>
            <person name="Takahashi Y."/>
            <person name="Ogura Y."/>
            <person name="Hayashi T."/>
            <person name="Nishida H."/>
        </authorList>
    </citation>
    <scope>NUCLEOTIDE SEQUENCE [LARGE SCALE GENOMIC DNA]</scope>
    <source>
        <strain evidence="7 8">NRRL Y-17804</strain>
    </source>
</reference>
<feature type="compositionally biased region" description="Basic and acidic residues" evidence="5">
    <location>
        <begin position="259"/>
        <end position="269"/>
    </location>
</feature>
<reference evidence="7 8" key="1">
    <citation type="journal article" date="2011" name="J. Gen. Appl. Microbiol.">
        <title>Draft genome sequencing of the enigmatic yeast Saitoella complicata.</title>
        <authorList>
            <person name="Nishida H."/>
            <person name="Hamamoto M."/>
            <person name="Sugiyama J."/>
        </authorList>
    </citation>
    <scope>NUCLEOTIDE SEQUENCE [LARGE SCALE GENOMIC DNA]</scope>
    <source>
        <strain evidence="7 8">NRRL Y-17804</strain>
    </source>
</reference>
<protein>
    <recommendedName>
        <fullName evidence="6">Telomeric single stranded DNA binding POT1/Cdc13 domain-containing protein</fullName>
    </recommendedName>
</protein>
<dbReference type="GO" id="GO:0016233">
    <property type="term" value="P:telomere capping"/>
    <property type="evidence" value="ECO:0007669"/>
    <property type="project" value="TreeGrafter"/>
</dbReference>
<dbReference type="InterPro" id="IPR028389">
    <property type="entry name" value="POT1"/>
</dbReference>
<feature type="region of interest" description="Disordered" evidence="5">
    <location>
        <begin position="140"/>
        <end position="187"/>
    </location>
</feature>
<evidence type="ECO:0000259" key="6">
    <source>
        <dbReference type="SMART" id="SM00976"/>
    </source>
</evidence>
<dbReference type="STRING" id="698492.A0A0E9NH59"/>
<proteinExistence type="predicted"/>
<dbReference type="SMART" id="SM00976">
    <property type="entry name" value="Telo_bind"/>
    <property type="match status" value="1"/>
</dbReference>